<keyword evidence="2" id="KW-0812">Transmembrane</keyword>
<dbReference type="GeneID" id="110254389"/>
<dbReference type="AlphaFoldDB" id="A0A913YB15"/>
<keyword evidence="4" id="KW-1185">Reference proteome</keyword>
<evidence type="ECO:0000256" key="1">
    <source>
        <dbReference type="SAM" id="MobiDB-lite"/>
    </source>
</evidence>
<dbReference type="PANTHER" id="PTHR33361:SF2">
    <property type="entry name" value="DUF885 DOMAIN-CONTAINING PROTEIN"/>
    <property type="match status" value="1"/>
</dbReference>
<evidence type="ECO:0008006" key="5">
    <source>
        <dbReference type="Google" id="ProtNLM"/>
    </source>
</evidence>
<dbReference type="OrthoDB" id="5959877at2759"/>
<proteinExistence type="predicted"/>
<protein>
    <recommendedName>
        <fullName evidence="5">DUF885 domain-containing protein</fullName>
    </recommendedName>
</protein>
<dbReference type="Pfam" id="PF05960">
    <property type="entry name" value="DUF885"/>
    <property type="match status" value="1"/>
</dbReference>
<dbReference type="InterPro" id="IPR010281">
    <property type="entry name" value="DUF885"/>
</dbReference>
<keyword evidence="2" id="KW-0472">Membrane</keyword>
<feature type="region of interest" description="Disordered" evidence="1">
    <location>
        <begin position="774"/>
        <end position="796"/>
    </location>
</feature>
<dbReference type="Proteomes" id="UP000887567">
    <property type="component" value="Unplaced"/>
</dbReference>
<dbReference type="RefSeq" id="XP_020917029.1">
    <property type="nucleotide sequence ID" value="XM_021061370.2"/>
</dbReference>
<dbReference type="PANTHER" id="PTHR33361">
    <property type="entry name" value="GLR0591 PROTEIN"/>
    <property type="match status" value="1"/>
</dbReference>
<dbReference type="EnsemblMetazoa" id="XM_021061370.2">
    <property type="protein sequence ID" value="XP_020917029.1"/>
    <property type="gene ID" value="LOC110254389"/>
</dbReference>
<dbReference type="KEGG" id="epa:110254389"/>
<dbReference type="OMA" id="KATTANC"/>
<reference evidence="3" key="1">
    <citation type="submission" date="2022-11" db="UniProtKB">
        <authorList>
            <consortium name="EnsemblMetazoa"/>
        </authorList>
    </citation>
    <scope>IDENTIFICATION</scope>
</reference>
<organism evidence="3 4">
    <name type="scientific">Exaiptasia diaphana</name>
    <name type="common">Tropical sea anemone</name>
    <name type="synonym">Aiptasia pulchella</name>
    <dbReference type="NCBI Taxonomy" id="2652724"/>
    <lineage>
        <taxon>Eukaryota</taxon>
        <taxon>Metazoa</taxon>
        <taxon>Cnidaria</taxon>
        <taxon>Anthozoa</taxon>
        <taxon>Hexacorallia</taxon>
        <taxon>Actiniaria</taxon>
        <taxon>Aiptasiidae</taxon>
        <taxon>Exaiptasia</taxon>
    </lineage>
</organism>
<feature type="transmembrane region" description="Helical" evidence="2">
    <location>
        <begin position="26"/>
        <end position="49"/>
    </location>
</feature>
<feature type="compositionally biased region" description="Polar residues" evidence="1">
    <location>
        <begin position="12"/>
        <end position="21"/>
    </location>
</feature>
<keyword evidence="2" id="KW-1133">Transmembrane helix</keyword>
<accession>A0A913YB15</accession>
<evidence type="ECO:0000313" key="4">
    <source>
        <dbReference type="Proteomes" id="UP000887567"/>
    </source>
</evidence>
<evidence type="ECO:0000256" key="2">
    <source>
        <dbReference type="SAM" id="Phobius"/>
    </source>
</evidence>
<name>A0A913YB15_EXADI</name>
<feature type="region of interest" description="Disordered" evidence="1">
    <location>
        <begin position="1"/>
        <end position="21"/>
    </location>
</feature>
<sequence>MAGDGYELSIQDPDTPQSSTEKPSKLVIGIAALFLLVGIAVLIAGVVMLGKKSSEAPCTVWDADKTDQSCMFSDEAERVDLQGFLSRLKDAYFEYSPHLVAWKPDLVGKELTEYVKQSYQPYDPHPDKLKAKTDKSLALLKEITDLKMNKDLMTPRENKAIAQAIHFLQHCFDVPYDENFYNGDWMLGPNYFCWQPICQIHHSLNAYGTSAAPHTFDDVKRVIETIRNHSNIFSRYRQNMELGVKAGMVRSATDCQSSVYAFKNNYGKLAIKNESSAVLDEEYVQVFLEPRFLVELNKGVSEQWEKDKGRSIQDSLRSALIEGFGKPLLELIAYLEFKHIRHCPPDSVASGLSDLPLDYVYVDGDPDVNQKTTKTLPGTGKRLDGKETYRVIMSYFTTSDITPEQVYKEGLKQLNIFMPQVIDIAKQITKNPNETDAIEEFQKTLNDRPQWHNKEQFPENESNSDAYKKCIDAQSAQKYCPKRWAAVQDWGRYIEFVMSHISPKLANLFYFAGAKRTTGNCPIEMQPHYNPSNGAMYFQPSDSECSQPSYFGLPFFLKEYGPKFQEWSVTGHEARPGHHTQMQGSLENFRGSCKGLPEWLDKQTYYIAFQEGWALYGENPILSHDTDLYKSNLLQKYGMLKWQVWRAVRLVVDTGLHYRSMKRSEALEYFANYTWDTTDFAVKEVTRYQSDPGQATAYMLGRLELIKLRNMTEKELGSKFDLKEFHYQVLSQGSSPITYLQEHIERYIGCVKATKKSKICQLILNPPPKKVDDKTLGTGNRLLKNSPRNMHWKRYP</sequence>
<evidence type="ECO:0000313" key="3">
    <source>
        <dbReference type="EnsemblMetazoa" id="XP_020917029.1"/>
    </source>
</evidence>